<protein>
    <recommendedName>
        <fullName evidence="3">DUF523 domain-containing protein</fullName>
    </recommendedName>
</protein>
<keyword evidence="2" id="KW-1185">Reference proteome</keyword>
<dbReference type="PANTHER" id="PTHR30087:SF1">
    <property type="entry name" value="HYPOTHETICAL CYTOSOLIC PROTEIN"/>
    <property type="match status" value="1"/>
</dbReference>
<gene>
    <name evidence="1" type="ORF">GCM10011501_17620</name>
</gene>
<sequence length="150" mass="16647">MKKILVSACLLGEKVRYDGNSQQQHHVMLNKWQQQGRIISICPEVAGGLTIPREPAEIQPDSRVITQKGINVGHQFLLGAEKALFLCQKYEIRYALLKESSPSCGSHTIYDGTFSNSKISGMGVTAALLEENGIQVFSEHQIDELNHLLN</sequence>
<evidence type="ECO:0008006" key="3">
    <source>
        <dbReference type="Google" id="ProtNLM"/>
    </source>
</evidence>
<name>A0ABQ3IQZ1_9GAMM</name>
<reference evidence="2" key="1">
    <citation type="journal article" date="2019" name="Int. J. Syst. Evol. Microbiol.">
        <title>The Global Catalogue of Microorganisms (GCM) 10K type strain sequencing project: providing services to taxonomists for standard genome sequencing and annotation.</title>
        <authorList>
            <consortium name="The Broad Institute Genomics Platform"/>
            <consortium name="The Broad Institute Genome Sequencing Center for Infectious Disease"/>
            <person name="Wu L."/>
            <person name="Ma J."/>
        </authorList>
    </citation>
    <scope>NUCLEOTIDE SEQUENCE [LARGE SCALE GENOMIC DNA]</scope>
    <source>
        <strain evidence="2">CGMCC 1.15922</strain>
    </source>
</reference>
<dbReference type="InterPro" id="IPR007553">
    <property type="entry name" value="2-thiour_desulf"/>
</dbReference>
<proteinExistence type="predicted"/>
<evidence type="ECO:0000313" key="1">
    <source>
        <dbReference type="EMBL" id="GHE88671.1"/>
    </source>
</evidence>
<dbReference type="PANTHER" id="PTHR30087">
    <property type="entry name" value="INNER MEMBRANE PROTEIN"/>
    <property type="match status" value="1"/>
</dbReference>
<evidence type="ECO:0000313" key="2">
    <source>
        <dbReference type="Proteomes" id="UP000626370"/>
    </source>
</evidence>
<organism evidence="1 2">
    <name type="scientific">Thalassotalea profundi</name>
    <dbReference type="NCBI Taxonomy" id="2036687"/>
    <lineage>
        <taxon>Bacteria</taxon>
        <taxon>Pseudomonadati</taxon>
        <taxon>Pseudomonadota</taxon>
        <taxon>Gammaproteobacteria</taxon>
        <taxon>Alteromonadales</taxon>
        <taxon>Colwelliaceae</taxon>
        <taxon>Thalassotalea</taxon>
    </lineage>
</organism>
<dbReference type="Pfam" id="PF04463">
    <property type="entry name" value="2-thiour_desulf"/>
    <property type="match status" value="1"/>
</dbReference>
<comment type="caution">
    <text evidence="1">The sequence shown here is derived from an EMBL/GenBank/DDBJ whole genome shotgun (WGS) entry which is preliminary data.</text>
</comment>
<accession>A0ABQ3IQZ1</accession>
<dbReference type="EMBL" id="BNAH01000006">
    <property type="protein sequence ID" value="GHE88671.1"/>
    <property type="molecule type" value="Genomic_DNA"/>
</dbReference>
<dbReference type="RefSeq" id="WP_189377901.1">
    <property type="nucleotide sequence ID" value="NZ_BNAH01000006.1"/>
</dbReference>
<dbReference type="Proteomes" id="UP000626370">
    <property type="component" value="Unassembled WGS sequence"/>
</dbReference>